<dbReference type="EMBL" id="CAJNOC010000326">
    <property type="protein sequence ID" value="CAF0745607.1"/>
    <property type="molecule type" value="Genomic_DNA"/>
</dbReference>
<evidence type="ECO:0000313" key="2">
    <source>
        <dbReference type="Proteomes" id="UP000663879"/>
    </source>
</evidence>
<evidence type="ECO:0008006" key="3">
    <source>
        <dbReference type="Google" id="ProtNLM"/>
    </source>
</evidence>
<dbReference type="Gene3D" id="3.90.550.10">
    <property type="entry name" value="Spore Coat Polysaccharide Biosynthesis Protein SpsA, Chain A"/>
    <property type="match status" value="1"/>
</dbReference>
<reference evidence="1" key="1">
    <citation type="submission" date="2021-02" db="EMBL/GenBank/DDBJ databases">
        <authorList>
            <person name="Nowell W R."/>
        </authorList>
    </citation>
    <scope>NUCLEOTIDE SEQUENCE</scope>
    <source>
        <strain evidence="1">Ploen Becks lab</strain>
    </source>
</reference>
<proteinExistence type="predicted"/>
<comment type="caution">
    <text evidence="1">The sequence shown here is derived from an EMBL/GenBank/DDBJ whole genome shotgun (WGS) entry which is preliminary data.</text>
</comment>
<gene>
    <name evidence="1" type="ORF">OXX778_LOCUS3631</name>
</gene>
<dbReference type="InterPro" id="IPR029044">
    <property type="entry name" value="Nucleotide-diphossugar_trans"/>
</dbReference>
<protein>
    <recommendedName>
        <fullName evidence="3">Glycosyltransferase 2-like domain-containing protein</fullName>
    </recommendedName>
</protein>
<dbReference type="SUPFAM" id="SSF53448">
    <property type="entry name" value="Nucleotide-diphospho-sugar transferases"/>
    <property type="match status" value="1"/>
</dbReference>
<dbReference type="Proteomes" id="UP000663879">
    <property type="component" value="Unassembled WGS sequence"/>
</dbReference>
<sequence length="90" mass="10162">MQLKYFGRFQLALQSTTKYVVIFDDDCIPQKRFLEACMHTINTYDYYGILGTKGGSTTSKNHIWLGPLKAQIQLLKLMSLVVAGLSKENG</sequence>
<name>A0A813P0L1_9BILA</name>
<dbReference type="AlphaFoldDB" id="A0A813P0L1"/>
<organism evidence="1 2">
    <name type="scientific">Brachionus calyciflorus</name>
    <dbReference type="NCBI Taxonomy" id="104777"/>
    <lineage>
        <taxon>Eukaryota</taxon>
        <taxon>Metazoa</taxon>
        <taxon>Spiralia</taxon>
        <taxon>Gnathifera</taxon>
        <taxon>Rotifera</taxon>
        <taxon>Eurotatoria</taxon>
        <taxon>Monogononta</taxon>
        <taxon>Pseudotrocha</taxon>
        <taxon>Ploima</taxon>
        <taxon>Brachionidae</taxon>
        <taxon>Brachionus</taxon>
    </lineage>
</organism>
<accession>A0A813P0L1</accession>
<keyword evidence="2" id="KW-1185">Reference proteome</keyword>
<evidence type="ECO:0000313" key="1">
    <source>
        <dbReference type="EMBL" id="CAF0745607.1"/>
    </source>
</evidence>
<dbReference type="OrthoDB" id="449503at2759"/>